<accession>A0ABU2NL67</accession>
<evidence type="ECO:0000313" key="2">
    <source>
        <dbReference type="Proteomes" id="UP001183202"/>
    </source>
</evidence>
<name>A0ABU2NL67_9PSEU</name>
<sequence length="137" mass="14935">MTELSPTTAPPLRTDDDVARRVADLLGRAARDDTLWLLFVDGDDRQAPVMMPVEEMSGPPDDELIAALGDVIDGILPDLTTPAGVGSVVFVRERLGADYVLPADRAWADALVAMCRKRGIRMRGVHLSTPRRSQRVS</sequence>
<evidence type="ECO:0000313" key="1">
    <source>
        <dbReference type="EMBL" id="MDT0353768.1"/>
    </source>
</evidence>
<dbReference type="RefSeq" id="WP_311560278.1">
    <property type="nucleotide sequence ID" value="NZ_JAVREJ010000043.1"/>
</dbReference>
<dbReference type="Proteomes" id="UP001183202">
    <property type="component" value="Unassembled WGS sequence"/>
</dbReference>
<evidence type="ECO:0008006" key="3">
    <source>
        <dbReference type="Google" id="ProtNLM"/>
    </source>
</evidence>
<proteinExistence type="predicted"/>
<comment type="caution">
    <text evidence="1">The sequence shown here is derived from an EMBL/GenBank/DDBJ whole genome shotgun (WGS) entry which is preliminary data.</text>
</comment>
<protein>
    <recommendedName>
        <fullName evidence="3">SseB protein N-terminal domain-containing protein</fullName>
    </recommendedName>
</protein>
<gene>
    <name evidence="1" type="ORF">RM445_30195</name>
</gene>
<organism evidence="1 2">
    <name type="scientific">Pseudonocardia charpentierae</name>
    <dbReference type="NCBI Taxonomy" id="3075545"/>
    <lineage>
        <taxon>Bacteria</taxon>
        <taxon>Bacillati</taxon>
        <taxon>Actinomycetota</taxon>
        <taxon>Actinomycetes</taxon>
        <taxon>Pseudonocardiales</taxon>
        <taxon>Pseudonocardiaceae</taxon>
        <taxon>Pseudonocardia</taxon>
    </lineage>
</organism>
<reference evidence="2" key="1">
    <citation type="submission" date="2023-07" db="EMBL/GenBank/DDBJ databases">
        <title>30 novel species of actinomycetes from the DSMZ collection.</title>
        <authorList>
            <person name="Nouioui I."/>
        </authorList>
    </citation>
    <scope>NUCLEOTIDE SEQUENCE [LARGE SCALE GENOMIC DNA]</scope>
    <source>
        <strain evidence="2">DSM 45834</strain>
    </source>
</reference>
<keyword evidence="2" id="KW-1185">Reference proteome</keyword>
<dbReference type="EMBL" id="JAVREJ010000043">
    <property type="protein sequence ID" value="MDT0353768.1"/>
    <property type="molecule type" value="Genomic_DNA"/>
</dbReference>